<evidence type="ECO:0000313" key="3">
    <source>
        <dbReference type="Proteomes" id="UP000195137"/>
    </source>
</evidence>
<reference evidence="2 3" key="1">
    <citation type="submission" date="2016-12" db="EMBL/GenBank/DDBJ databases">
        <title>Discovery of methanogenic haloarchaea.</title>
        <authorList>
            <person name="Sorokin D.Y."/>
            <person name="Makarova K.S."/>
            <person name="Abbas B."/>
            <person name="Ferrer M."/>
            <person name="Golyshin P.N."/>
        </authorList>
    </citation>
    <scope>NUCLEOTIDE SEQUENCE [LARGE SCALE GENOMIC DNA]</scope>
    <source>
        <strain evidence="2">AMET1</strain>
    </source>
</reference>
<protein>
    <submittedName>
        <fullName evidence="2">Transcriptional regulator containing HTH domain</fullName>
    </submittedName>
</protein>
<organism evidence="2 3">
    <name type="scientific">Methanonatronarchaeum thermophilum</name>
    <dbReference type="NCBI Taxonomy" id="1927129"/>
    <lineage>
        <taxon>Archaea</taxon>
        <taxon>Methanobacteriati</taxon>
        <taxon>Methanobacteriota</taxon>
        <taxon>Methanonatronarchaeia</taxon>
        <taxon>Methanonatronarchaeales</taxon>
        <taxon>Methanonatronarchaeaceae</taxon>
        <taxon>Methanonatronarchaeum</taxon>
    </lineage>
</organism>
<dbReference type="CDD" id="cd00090">
    <property type="entry name" value="HTH_ARSR"/>
    <property type="match status" value="1"/>
</dbReference>
<proteinExistence type="predicted"/>
<keyword evidence="3" id="KW-1185">Reference proteome</keyword>
<dbReference type="EMBL" id="MRZU01000004">
    <property type="protein sequence ID" value="OUJ18300.1"/>
    <property type="molecule type" value="Genomic_DNA"/>
</dbReference>
<feature type="region of interest" description="Disordered" evidence="1">
    <location>
        <begin position="1"/>
        <end position="22"/>
    </location>
</feature>
<dbReference type="Proteomes" id="UP000195137">
    <property type="component" value="Unassembled WGS sequence"/>
</dbReference>
<sequence>MGVKNLSTKPSNNTKNNQNKQTKLQLYNLNQTDRKTLYLLDQGYYLTQIANQLNLTISGVYRSAEKLEKLQIIQRQGNTKPVKYKILLDHIPHTNGFAPGVQPTAENPFLEIHGALIKFSNLNHFHSQLEENRDKLSGLKFFHKIDDTPHNRTDYLFKYGQNQIRVTTRSALVKRLPDNRYKAPIDLQNTMEFGEGLIFPFEEMEREVLERCKGMFVSFLKRIRLESNGQLKIGKMDNIGFEGWTQKREYAFNYGEDKVRLSKTQNGVKLALMDLPDGWLDHSPLPGRKAEAEGLRTLAQDLGLVRALRSQGIVTEDSLDQHFEELVNELRVFGLEDNDIRKEVVELKETQRELVESLKTMYNSLTELDVESCFSKKEGDGGESVLDDNFYDMYC</sequence>
<dbReference type="InterPro" id="IPR011991">
    <property type="entry name" value="ArsR-like_HTH"/>
</dbReference>
<name>A0A1Y3GAN3_9EURY</name>
<evidence type="ECO:0000256" key="1">
    <source>
        <dbReference type="SAM" id="MobiDB-lite"/>
    </source>
</evidence>
<accession>A0A1Y3GAN3</accession>
<dbReference type="InterPro" id="IPR036390">
    <property type="entry name" value="WH_DNA-bd_sf"/>
</dbReference>
<gene>
    <name evidence="2" type="ORF">AMET1_1211</name>
</gene>
<evidence type="ECO:0000313" key="2">
    <source>
        <dbReference type="EMBL" id="OUJ18300.1"/>
    </source>
</evidence>
<dbReference type="AlphaFoldDB" id="A0A1Y3GAN3"/>
<dbReference type="SUPFAM" id="SSF46785">
    <property type="entry name" value="Winged helix' DNA-binding domain"/>
    <property type="match status" value="1"/>
</dbReference>
<comment type="caution">
    <text evidence="2">The sequence shown here is derived from an EMBL/GenBank/DDBJ whole genome shotgun (WGS) entry which is preliminary data.</text>
</comment>